<protein>
    <recommendedName>
        <fullName evidence="3">Knr4/Smi1-like domain-containing protein</fullName>
    </recommendedName>
</protein>
<dbReference type="EMBL" id="SPMY01000068">
    <property type="protein sequence ID" value="NMQ29750.1"/>
    <property type="molecule type" value="Genomic_DNA"/>
</dbReference>
<sequence>MSPVDSLDTLLDRAVSEGASVGEAVPSELELARARRDVPMPRELAAIYTRADGLAFPHVELFDLDDFADVNGDETLFAQLPGVVFVGSDGADGFFLMDPEETLGCGHGTVFWADRGILEPDACRLAAPSLADFLAGAMDDDAMNAGREVGEISLDQLAQAISARPDAVVAYPGFGEVGAMLAARKLDLPISFGLSDFYARFDGLYLHDMGLRIFGLNELGAIVGDGETVALWFGKDKTGRRYGLTIGGWRGFPANRLFVVQNESEIGTAATLGRFTDVLRAWIESSPRRDAAP</sequence>
<name>A0ABX1U229_9PROT</name>
<dbReference type="Proteomes" id="UP000749010">
    <property type="component" value="Unassembled WGS sequence"/>
</dbReference>
<proteinExistence type="predicted"/>
<evidence type="ECO:0000313" key="2">
    <source>
        <dbReference type="Proteomes" id="UP000749010"/>
    </source>
</evidence>
<comment type="caution">
    <text evidence="1">The sequence shown here is derived from an EMBL/GenBank/DDBJ whole genome shotgun (WGS) entry which is preliminary data.</text>
</comment>
<organism evidence="1 2">
    <name type="scientific">Candidatus Accumulibacter phosphatis</name>
    <dbReference type="NCBI Taxonomy" id="327160"/>
    <lineage>
        <taxon>Bacteria</taxon>
        <taxon>Pseudomonadati</taxon>
        <taxon>Pseudomonadota</taxon>
        <taxon>Betaproteobacteria</taxon>
        <taxon>Candidatus Accumulibacter</taxon>
    </lineage>
</organism>
<evidence type="ECO:0008006" key="3">
    <source>
        <dbReference type="Google" id="ProtNLM"/>
    </source>
</evidence>
<reference evidence="1 2" key="1">
    <citation type="submission" date="2019-03" db="EMBL/GenBank/DDBJ databases">
        <title>Metabolic reconstructions from genomes of highly enriched 'Candidatus Accumulibacter' and 'Candidatus Competibacter' bioreactor populations.</title>
        <authorList>
            <person name="Annavajhala M.K."/>
            <person name="Welles L."/>
            <person name="Abbas B."/>
            <person name="Sorokin D."/>
            <person name="Park H."/>
            <person name="Van Loosdrecht M."/>
            <person name="Chandran K."/>
        </authorList>
    </citation>
    <scope>NUCLEOTIDE SEQUENCE [LARGE SCALE GENOMIC DNA]</scope>
    <source>
        <strain evidence="1 2">SBR_S</strain>
    </source>
</reference>
<dbReference type="SUPFAM" id="SSF160631">
    <property type="entry name" value="SMI1/KNR4-like"/>
    <property type="match status" value="1"/>
</dbReference>
<evidence type="ECO:0000313" key="1">
    <source>
        <dbReference type="EMBL" id="NMQ29750.1"/>
    </source>
</evidence>
<dbReference type="RefSeq" id="WP_169068203.1">
    <property type="nucleotide sequence ID" value="NZ_SPMY01000068.1"/>
</dbReference>
<gene>
    <name evidence="1" type="ORF">E4Q23_19450</name>
</gene>
<accession>A0ABX1U229</accession>
<keyword evidence="2" id="KW-1185">Reference proteome</keyword>
<dbReference type="InterPro" id="IPR037883">
    <property type="entry name" value="Knr4/Smi1-like_sf"/>
</dbReference>